<dbReference type="Proteomes" id="UP000033448">
    <property type="component" value="Unassembled WGS sequence"/>
</dbReference>
<dbReference type="GO" id="GO:0005886">
    <property type="term" value="C:plasma membrane"/>
    <property type="evidence" value="ECO:0007669"/>
    <property type="project" value="UniProtKB-SubCell"/>
</dbReference>
<evidence type="ECO:0000256" key="2">
    <source>
        <dbReference type="ARBA" id="ARBA00022475"/>
    </source>
</evidence>
<evidence type="ECO:0000256" key="4">
    <source>
        <dbReference type="ARBA" id="ARBA00022989"/>
    </source>
</evidence>
<dbReference type="PANTHER" id="PTHR30086:SF20">
    <property type="entry name" value="ARGININE EXPORTER PROTEIN ARGO-RELATED"/>
    <property type="match status" value="1"/>
</dbReference>
<evidence type="ECO:0000256" key="5">
    <source>
        <dbReference type="ARBA" id="ARBA00023136"/>
    </source>
</evidence>
<keyword evidence="5 6" id="KW-0472">Membrane</keyword>
<keyword evidence="2" id="KW-1003">Cell membrane</keyword>
<feature type="transmembrane region" description="Helical" evidence="6">
    <location>
        <begin position="6"/>
        <end position="29"/>
    </location>
</feature>
<proteinExistence type="predicted"/>
<keyword evidence="3 6" id="KW-0812">Transmembrane</keyword>
<organism evidence="7 8">
    <name type="scientific">Microbacterium azadirachtae</name>
    <dbReference type="NCBI Taxonomy" id="582680"/>
    <lineage>
        <taxon>Bacteria</taxon>
        <taxon>Bacillati</taxon>
        <taxon>Actinomycetota</taxon>
        <taxon>Actinomycetes</taxon>
        <taxon>Micrococcales</taxon>
        <taxon>Microbacteriaceae</taxon>
        <taxon>Microbacterium</taxon>
    </lineage>
</organism>
<feature type="transmembrane region" description="Helical" evidence="6">
    <location>
        <begin position="150"/>
        <end position="175"/>
    </location>
</feature>
<keyword evidence="8" id="KW-1185">Reference proteome</keyword>
<sequence length="211" mass="22003">MTLGQALLSFALVVGLLTIIPGLDTALVIRGTVTRGRPYGFAALLGIQVGTLIWGAAAATGAAALLAASEVAYRVLSFAGAAYLVYLGATMIAKTFRPGTDASTEGPAPSRRSTRSGFLLGLLTNIANPKVGVFYMATIPQFVPAGQSPLLVGLLLALVHCTLGTVWLGAIILGANRLAPRLRSTRVIRWMDRITGGVLMLFGARLALDVR</sequence>
<evidence type="ECO:0000256" key="6">
    <source>
        <dbReference type="SAM" id="Phobius"/>
    </source>
</evidence>
<dbReference type="Pfam" id="PF01810">
    <property type="entry name" value="LysE"/>
    <property type="match status" value="1"/>
</dbReference>
<evidence type="ECO:0000313" key="8">
    <source>
        <dbReference type="Proteomes" id="UP000033448"/>
    </source>
</evidence>
<evidence type="ECO:0000256" key="1">
    <source>
        <dbReference type="ARBA" id="ARBA00004651"/>
    </source>
</evidence>
<dbReference type="OrthoDB" id="3175972at2"/>
<comment type="caution">
    <text evidence="7">The sequence shown here is derived from an EMBL/GenBank/DDBJ whole genome shotgun (WGS) entry which is preliminary data.</text>
</comment>
<feature type="transmembrane region" description="Helical" evidence="6">
    <location>
        <begin position="71"/>
        <end position="96"/>
    </location>
</feature>
<keyword evidence="4 6" id="KW-1133">Transmembrane helix</keyword>
<evidence type="ECO:0000256" key="3">
    <source>
        <dbReference type="ARBA" id="ARBA00022692"/>
    </source>
</evidence>
<reference evidence="7 8" key="1">
    <citation type="submission" date="2015-02" db="EMBL/GenBank/DDBJ databases">
        <title>Draft genome sequences of ten Microbacterium spp. with emphasis on heavy metal contaminated environments.</title>
        <authorList>
            <person name="Corretto E."/>
        </authorList>
    </citation>
    <scope>NUCLEOTIDE SEQUENCE [LARGE SCALE GENOMIC DNA]</scope>
    <source>
        <strain evidence="7 8">DSM 23848</strain>
    </source>
</reference>
<dbReference type="RefSeq" id="WP_045249388.1">
    <property type="nucleotide sequence ID" value="NZ_JYIT01000057.1"/>
</dbReference>
<gene>
    <name evidence="7" type="primary">rhtB_1</name>
    <name evidence="7" type="ORF">RL72_00651</name>
</gene>
<evidence type="ECO:0000313" key="7">
    <source>
        <dbReference type="EMBL" id="KJL27183.1"/>
    </source>
</evidence>
<feature type="transmembrane region" description="Helical" evidence="6">
    <location>
        <begin position="41"/>
        <end position="65"/>
    </location>
</feature>
<dbReference type="PIRSF" id="PIRSF006324">
    <property type="entry name" value="LeuE"/>
    <property type="match status" value="1"/>
</dbReference>
<dbReference type="PATRIC" id="fig|582680.7.peg.673"/>
<protein>
    <submittedName>
        <fullName evidence="7">Homoserine/homoserine lactone efflux protein</fullName>
    </submittedName>
</protein>
<comment type="subcellular location">
    <subcellularLocation>
        <location evidence="1">Cell membrane</location>
        <topology evidence="1">Multi-pass membrane protein</topology>
    </subcellularLocation>
</comment>
<dbReference type="PANTHER" id="PTHR30086">
    <property type="entry name" value="ARGININE EXPORTER PROTEIN ARGO"/>
    <property type="match status" value="1"/>
</dbReference>
<dbReference type="GO" id="GO:0015171">
    <property type="term" value="F:amino acid transmembrane transporter activity"/>
    <property type="evidence" value="ECO:0007669"/>
    <property type="project" value="TreeGrafter"/>
</dbReference>
<dbReference type="EMBL" id="JYIT01000057">
    <property type="protein sequence ID" value="KJL27183.1"/>
    <property type="molecule type" value="Genomic_DNA"/>
</dbReference>
<accession>A0A0F0L234</accession>
<name>A0A0F0L234_9MICO</name>
<dbReference type="AlphaFoldDB" id="A0A0F0L234"/>
<dbReference type="InterPro" id="IPR001123">
    <property type="entry name" value="LeuE-type"/>
</dbReference>